<feature type="DNA-binding region" description="HMG box" evidence="1">
    <location>
        <begin position="57"/>
        <end position="125"/>
    </location>
</feature>
<evidence type="ECO:0000313" key="5">
    <source>
        <dbReference type="Proteomes" id="UP000789572"/>
    </source>
</evidence>
<keyword evidence="1" id="KW-0539">Nucleus</keyword>
<accession>A0A9N9BA72</accession>
<protein>
    <submittedName>
        <fullName evidence="4">8156_t:CDS:1</fullName>
    </submittedName>
</protein>
<dbReference type="SMART" id="SM00398">
    <property type="entry name" value="HMG"/>
    <property type="match status" value="1"/>
</dbReference>
<dbReference type="Pfam" id="PF00505">
    <property type="entry name" value="HMG_box"/>
    <property type="match status" value="1"/>
</dbReference>
<reference evidence="4" key="1">
    <citation type="submission" date="2021-06" db="EMBL/GenBank/DDBJ databases">
        <authorList>
            <person name="Kallberg Y."/>
            <person name="Tangrot J."/>
            <person name="Rosling A."/>
        </authorList>
    </citation>
    <scope>NUCLEOTIDE SEQUENCE</scope>
    <source>
        <strain evidence="4">IA702</strain>
    </source>
</reference>
<comment type="caution">
    <text evidence="4">The sequence shown here is derived from an EMBL/GenBank/DDBJ whole genome shotgun (WGS) entry which is preliminary data.</text>
</comment>
<dbReference type="Proteomes" id="UP000789572">
    <property type="component" value="Unassembled WGS sequence"/>
</dbReference>
<dbReference type="OrthoDB" id="6247875at2759"/>
<proteinExistence type="predicted"/>
<feature type="coiled-coil region" evidence="2">
    <location>
        <begin position="393"/>
        <end position="420"/>
    </location>
</feature>
<gene>
    <name evidence="4" type="ORF">POCULU_LOCUS5394</name>
</gene>
<organism evidence="4 5">
    <name type="scientific">Paraglomus occultum</name>
    <dbReference type="NCBI Taxonomy" id="144539"/>
    <lineage>
        <taxon>Eukaryota</taxon>
        <taxon>Fungi</taxon>
        <taxon>Fungi incertae sedis</taxon>
        <taxon>Mucoromycota</taxon>
        <taxon>Glomeromycotina</taxon>
        <taxon>Glomeromycetes</taxon>
        <taxon>Paraglomerales</taxon>
        <taxon>Paraglomeraceae</taxon>
        <taxon>Paraglomus</taxon>
    </lineage>
</organism>
<dbReference type="GO" id="GO:0003677">
    <property type="term" value="F:DNA binding"/>
    <property type="evidence" value="ECO:0007669"/>
    <property type="project" value="UniProtKB-UniRule"/>
</dbReference>
<evidence type="ECO:0000313" key="4">
    <source>
        <dbReference type="EMBL" id="CAG8558596.1"/>
    </source>
</evidence>
<dbReference type="AlphaFoldDB" id="A0A9N9BA72"/>
<dbReference type="CDD" id="cd01389">
    <property type="entry name" value="HMG-box_ROX1-like"/>
    <property type="match status" value="1"/>
</dbReference>
<evidence type="ECO:0000256" key="1">
    <source>
        <dbReference type="PROSITE-ProRule" id="PRU00267"/>
    </source>
</evidence>
<dbReference type="InterPro" id="IPR009071">
    <property type="entry name" value="HMG_box_dom"/>
</dbReference>
<evidence type="ECO:0000259" key="3">
    <source>
        <dbReference type="PROSITE" id="PS50118"/>
    </source>
</evidence>
<dbReference type="GO" id="GO:0005634">
    <property type="term" value="C:nucleus"/>
    <property type="evidence" value="ECO:0007669"/>
    <property type="project" value="UniProtKB-UniRule"/>
</dbReference>
<evidence type="ECO:0000256" key="2">
    <source>
        <dbReference type="SAM" id="Coils"/>
    </source>
</evidence>
<dbReference type="PROSITE" id="PS50118">
    <property type="entry name" value="HMG_BOX_2"/>
    <property type="match status" value="1"/>
</dbReference>
<feature type="domain" description="HMG box" evidence="3">
    <location>
        <begin position="57"/>
        <end position="125"/>
    </location>
</feature>
<keyword evidence="2" id="KW-0175">Coiled coil</keyword>
<sequence length="432" mass="47931">MPPYSPTSPSSLKDLISLHSTHLTTSDICILNDPPYKLTISLDMLLPNSNCRAVRSPPRPQNPWILFRKDFEARYRKHSPTTPARKISSFASEAWKTGGRDVAKFFEVLAKVAAIRHQMIYPTYKFSPKKTSPKEREWVFKPDPRSAQCEVMNEDKDREVGGVSDCLRLAEKGVESETSPEMEECKVETTSSTDFAAASLPTPQSGLLSAPVSDVTIISPDLFHQLDSVGSPDATFDTTAYPRLSSNNDICEVFLNQDVSEICNSDLMNIDKFGFPFNHHGSCVSNDMIDNGVGGLGDGVGSDAVDSGVNAYDFTNEFAQYGLPNISATELLRYEQIEMEYFDFELYQQETSAIDSPLSCSLAQLSAPPPGVGSAYCGTRFCSEFHASEIAETQQLQSQLDQYQLQQQQLEKQLDSQLDYHQQCLQSQSLSS</sequence>
<dbReference type="InterPro" id="IPR036910">
    <property type="entry name" value="HMG_box_dom_sf"/>
</dbReference>
<name>A0A9N9BA72_9GLOM</name>
<dbReference type="Gene3D" id="1.10.30.10">
    <property type="entry name" value="High mobility group box domain"/>
    <property type="match status" value="1"/>
</dbReference>
<dbReference type="EMBL" id="CAJVPJ010000819">
    <property type="protein sequence ID" value="CAG8558596.1"/>
    <property type="molecule type" value="Genomic_DNA"/>
</dbReference>
<keyword evidence="5" id="KW-1185">Reference proteome</keyword>
<keyword evidence="1" id="KW-0238">DNA-binding</keyword>
<dbReference type="SUPFAM" id="SSF47095">
    <property type="entry name" value="HMG-box"/>
    <property type="match status" value="1"/>
</dbReference>